<feature type="active site" description="Charge relay system" evidence="5">
    <location>
        <position position="152"/>
    </location>
</feature>
<keyword evidence="9" id="KW-1185">Reference proteome</keyword>
<evidence type="ECO:0000256" key="2">
    <source>
        <dbReference type="ARBA" id="ARBA00022670"/>
    </source>
</evidence>
<gene>
    <name evidence="8" type="ORF">ACFYXI_18470</name>
</gene>
<dbReference type="PROSITE" id="PS51892">
    <property type="entry name" value="SUBTILASE"/>
    <property type="match status" value="1"/>
</dbReference>
<feature type="region of interest" description="Disordered" evidence="6">
    <location>
        <begin position="336"/>
        <end position="355"/>
    </location>
</feature>
<dbReference type="InterPro" id="IPR036852">
    <property type="entry name" value="Peptidase_S8/S53_dom_sf"/>
</dbReference>
<dbReference type="InterPro" id="IPR023827">
    <property type="entry name" value="Peptidase_S8_Asp-AS"/>
</dbReference>
<feature type="domain" description="Peptidase S8/S53" evidence="7">
    <location>
        <begin position="110"/>
        <end position="317"/>
    </location>
</feature>
<protein>
    <submittedName>
        <fullName evidence="8">S8 family serine peptidase</fullName>
    </submittedName>
</protein>
<evidence type="ECO:0000313" key="8">
    <source>
        <dbReference type="EMBL" id="MFF3667585.1"/>
    </source>
</evidence>
<dbReference type="SUPFAM" id="SSF52743">
    <property type="entry name" value="Subtilisin-like"/>
    <property type="match status" value="1"/>
</dbReference>
<comment type="similarity">
    <text evidence="1 5">Belongs to the peptidase S8 family.</text>
</comment>
<accession>A0ABW6SRG0</accession>
<dbReference type="Pfam" id="PF00082">
    <property type="entry name" value="Peptidase_S8"/>
    <property type="match status" value="1"/>
</dbReference>
<keyword evidence="3 5" id="KW-0378">Hydrolase</keyword>
<dbReference type="InterPro" id="IPR050131">
    <property type="entry name" value="Peptidase_S8_subtilisin-like"/>
</dbReference>
<comment type="caution">
    <text evidence="8">The sequence shown here is derived from an EMBL/GenBank/DDBJ whole genome shotgun (WGS) entry which is preliminary data.</text>
</comment>
<dbReference type="CDD" id="cd00306">
    <property type="entry name" value="Peptidases_S8_S53"/>
    <property type="match status" value="1"/>
</dbReference>
<dbReference type="InterPro" id="IPR015500">
    <property type="entry name" value="Peptidase_S8_subtilisin-rel"/>
</dbReference>
<proteinExistence type="inferred from homology"/>
<dbReference type="EMBL" id="JBIASD010000011">
    <property type="protein sequence ID" value="MFF3667585.1"/>
    <property type="molecule type" value="Genomic_DNA"/>
</dbReference>
<sequence>MCPPAGDLPAVRVVEPEPGRPALIRPGELITSSLSAVSRWTVAAVPAGPVHHLRLSPDADVLDLAAGLRDQGHHASPNHVLLGQPLLFGGPGGRPVPARPVSYAREEPWDVTVGVLDTGLAPHPWLAEWYSDEVAEIADADHDGVLDEQAGHGTFVAGLILREAPGVRLRAVRVLDSHGVSDQATLLRALARLGGERIDVLNLSLGGYTVDDEPPLGVAEALRPFPAVVACAGNTASSRPFWPAALPDVVAAGALDGAARASFSAHGPWVGACAEGVGMTSSFLEHGAFHGYATWSGTSFAAAVVTGTVARLCREMPPARAVRHALLDGRRMPGLGVAVPRRRDQDEERAAGPVG</sequence>
<name>A0ABW6SRG0_9ACTN</name>
<feature type="compositionally biased region" description="Basic and acidic residues" evidence="6">
    <location>
        <begin position="341"/>
        <end position="355"/>
    </location>
</feature>
<dbReference type="PRINTS" id="PR00723">
    <property type="entry name" value="SUBTILISIN"/>
</dbReference>
<feature type="active site" description="Charge relay system" evidence="5">
    <location>
        <position position="117"/>
    </location>
</feature>
<evidence type="ECO:0000256" key="6">
    <source>
        <dbReference type="SAM" id="MobiDB-lite"/>
    </source>
</evidence>
<reference evidence="8 9" key="1">
    <citation type="submission" date="2024-10" db="EMBL/GenBank/DDBJ databases">
        <title>The Natural Products Discovery Center: Release of the First 8490 Sequenced Strains for Exploring Actinobacteria Biosynthetic Diversity.</title>
        <authorList>
            <person name="Kalkreuter E."/>
            <person name="Kautsar S.A."/>
            <person name="Yang D."/>
            <person name="Bader C.D."/>
            <person name="Teijaro C.N."/>
            <person name="Fluegel L."/>
            <person name="Davis C.M."/>
            <person name="Simpson J.R."/>
            <person name="Lauterbach L."/>
            <person name="Steele A.D."/>
            <person name="Gui C."/>
            <person name="Meng S."/>
            <person name="Li G."/>
            <person name="Viehrig K."/>
            <person name="Ye F."/>
            <person name="Su P."/>
            <person name="Kiefer A.F."/>
            <person name="Nichols A."/>
            <person name="Cepeda A.J."/>
            <person name="Yan W."/>
            <person name="Fan B."/>
            <person name="Jiang Y."/>
            <person name="Adhikari A."/>
            <person name="Zheng C.-J."/>
            <person name="Schuster L."/>
            <person name="Cowan T.M."/>
            <person name="Smanski M.J."/>
            <person name="Chevrette M.G."/>
            <person name="De Carvalho L.P.S."/>
            <person name="Shen B."/>
        </authorList>
    </citation>
    <scope>NUCLEOTIDE SEQUENCE [LARGE SCALE GENOMIC DNA]</scope>
    <source>
        <strain evidence="8 9">NPDC002173</strain>
    </source>
</reference>
<evidence type="ECO:0000256" key="5">
    <source>
        <dbReference type="PROSITE-ProRule" id="PRU01240"/>
    </source>
</evidence>
<feature type="active site" description="Charge relay system" evidence="5">
    <location>
        <position position="299"/>
    </location>
</feature>
<keyword evidence="2 5" id="KW-0645">Protease</keyword>
<dbReference type="Proteomes" id="UP001602013">
    <property type="component" value="Unassembled WGS sequence"/>
</dbReference>
<evidence type="ECO:0000256" key="4">
    <source>
        <dbReference type="ARBA" id="ARBA00022825"/>
    </source>
</evidence>
<dbReference type="RefSeq" id="WP_387412607.1">
    <property type="nucleotide sequence ID" value="NZ_JBIASD010000011.1"/>
</dbReference>
<evidence type="ECO:0000259" key="7">
    <source>
        <dbReference type="Pfam" id="PF00082"/>
    </source>
</evidence>
<evidence type="ECO:0000256" key="3">
    <source>
        <dbReference type="ARBA" id="ARBA00022801"/>
    </source>
</evidence>
<organism evidence="8 9">
    <name type="scientific">Microtetraspora malaysiensis</name>
    <dbReference type="NCBI Taxonomy" id="161358"/>
    <lineage>
        <taxon>Bacteria</taxon>
        <taxon>Bacillati</taxon>
        <taxon>Actinomycetota</taxon>
        <taxon>Actinomycetes</taxon>
        <taxon>Streptosporangiales</taxon>
        <taxon>Streptosporangiaceae</taxon>
        <taxon>Microtetraspora</taxon>
    </lineage>
</organism>
<dbReference type="PROSITE" id="PS00136">
    <property type="entry name" value="SUBTILASE_ASP"/>
    <property type="match status" value="1"/>
</dbReference>
<dbReference type="PANTHER" id="PTHR43806:SF11">
    <property type="entry name" value="CEREVISIN-RELATED"/>
    <property type="match status" value="1"/>
</dbReference>
<keyword evidence="4 5" id="KW-0720">Serine protease</keyword>
<dbReference type="Gene3D" id="3.40.50.200">
    <property type="entry name" value="Peptidase S8/S53 domain"/>
    <property type="match status" value="1"/>
</dbReference>
<evidence type="ECO:0000256" key="1">
    <source>
        <dbReference type="ARBA" id="ARBA00011073"/>
    </source>
</evidence>
<dbReference type="InterPro" id="IPR000209">
    <property type="entry name" value="Peptidase_S8/S53_dom"/>
</dbReference>
<evidence type="ECO:0000313" key="9">
    <source>
        <dbReference type="Proteomes" id="UP001602013"/>
    </source>
</evidence>
<dbReference type="PANTHER" id="PTHR43806">
    <property type="entry name" value="PEPTIDASE S8"/>
    <property type="match status" value="1"/>
</dbReference>